<dbReference type="Pfam" id="PF13692">
    <property type="entry name" value="Glyco_trans_1_4"/>
    <property type="match status" value="1"/>
</dbReference>
<dbReference type="EMBL" id="CYHF01000001">
    <property type="protein sequence ID" value="CUA92849.1"/>
    <property type="molecule type" value="Genomic_DNA"/>
</dbReference>
<gene>
    <name evidence="2" type="ORF">Ga0061069_1019</name>
</gene>
<sequence length="774" mass="88109">MKAENNINSGIYWNHRFEENWEAFQGPAQSRFFARLAIENLPQWLTDQLQRQSLTLCDWGCAQGDGTDVWASYIGSERLAGVDFSSIAIEQAAQRYPAIQFLCEDWLTDREEKQSVFDVVFSSNTLEHFYRPYAVLKEICNRATKALILAIPYRELDRHHEHFYTFLPGNIPSKIGDGFRLVWSRVIDCRNIKNTAWSGEQIILVFAKEDWVDSFGLTLENLAIEQTDYTSEIGSLQQTITERDGQIASLNHAVAERDGQIASLNHAVAERDGQIASLNHAVAERDGQIASLNHAVAERDGQIASLNHAVAERDGQISILNHEVMKIRQSTSWRITAPVRQVRRLILASTREDARYALLKSIYWGLPERLRILLNKPRHNFVARRLCAFGENCVASDQTRSVDAAYMMPWVARALAENKIAVIPCGFEFDELVNQRPINAAKHYSAKGFLVLYVAWQWTPEESLSKGVGEVFSNVIQVPLYEFLKGYRYIPLENKVGHYIITMPARQFTNTVDAWRSNGGIVIYDIMDEWEEFNRAGQAPWYDKSLELELVLKADFVSAVSPKLQQKFQHIRTDIAVIGNGYTPSTLGVSNKGIAGKRHDDCIVIGYFGHLTEAWFDWDLLFSVARQSADYYFEIIGYGEPEWVQRKIAQFDNISLVGKVFPANLHAYVSRWNVAIIPFVQSDLSDAVDPIKIYEYLYFGLPVVVTGIDHLRYYPKTYFATSSTIREVIAQALADTTTADVLEAFLSKTTWEARFDSLMTLVSAKKGLFVLYEY</sequence>
<dbReference type="OrthoDB" id="9816564at2"/>
<dbReference type="AlphaFoldDB" id="A0A0K6HPP4"/>
<evidence type="ECO:0000313" key="3">
    <source>
        <dbReference type="Proteomes" id="UP000183649"/>
    </source>
</evidence>
<dbReference type="STRING" id="339866.GCA_001418255_00008"/>
<dbReference type="GO" id="GO:0032259">
    <property type="term" value="P:methylation"/>
    <property type="evidence" value="ECO:0007669"/>
    <property type="project" value="UniProtKB-KW"/>
</dbReference>
<keyword evidence="2" id="KW-0808">Transferase</keyword>
<dbReference type="Proteomes" id="UP000183649">
    <property type="component" value="Unassembled WGS sequence"/>
</dbReference>
<evidence type="ECO:0000313" key="2">
    <source>
        <dbReference type="EMBL" id="CUA92849.1"/>
    </source>
</evidence>
<proteinExistence type="predicted"/>
<dbReference type="Gene3D" id="3.40.50.2000">
    <property type="entry name" value="Glycogen Phosphorylase B"/>
    <property type="match status" value="1"/>
</dbReference>
<dbReference type="GO" id="GO:0008168">
    <property type="term" value="F:methyltransferase activity"/>
    <property type="evidence" value="ECO:0007669"/>
    <property type="project" value="UniProtKB-KW"/>
</dbReference>
<keyword evidence="3" id="KW-1185">Reference proteome</keyword>
<name>A0A0K6HPP4_9BURK</name>
<dbReference type="Pfam" id="PF13847">
    <property type="entry name" value="Methyltransf_31"/>
    <property type="match status" value="1"/>
</dbReference>
<reference evidence="3" key="1">
    <citation type="submission" date="2015-08" db="EMBL/GenBank/DDBJ databases">
        <authorList>
            <person name="Varghese N."/>
        </authorList>
    </citation>
    <scope>NUCLEOTIDE SEQUENCE [LARGE SCALE GENOMIC DNA]</scope>
    <source>
        <strain evidence="3">DSM 18181</strain>
    </source>
</reference>
<feature type="domain" description="Methyltransferase" evidence="1">
    <location>
        <begin position="53"/>
        <end position="152"/>
    </location>
</feature>
<dbReference type="Gene3D" id="1.20.5.730">
    <property type="entry name" value="Single helix bin"/>
    <property type="match status" value="1"/>
</dbReference>
<protein>
    <submittedName>
        <fullName evidence="2">Methyltransferase domain/Glycosyl transferases group 1</fullName>
    </submittedName>
</protein>
<dbReference type="SUPFAM" id="SSF90257">
    <property type="entry name" value="Myosin rod fragments"/>
    <property type="match status" value="1"/>
</dbReference>
<dbReference type="InterPro" id="IPR029063">
    <property type="entry name" value="SAM-dependent_MTases_sf"/>
</dbReference>
<dbReference type="RefSeq" id="WP_072242929.1">
    <property type="nucleotide sequence ID" value="NZ_CYHF01000001.1"/>
</dbReference>
<dbReference type="Gene3D" id="3.40.50.150">
    <property type="entry name" value="Vaccinia Virus protein VP39"/>
    <property type="match status" value="1"/>
</dbReference>
<dbReference type="InterPro" id="IPR025714">
    <property type="entry name" value="Methyltranfer_dom"/>
</dbReference>
<evidence type="ECO:0000259" key="1">
    <source>
        <dbReference type="Pfam" id="PF13847"/>
    </source>
</evidence>
<accession>A0A0K6HPP4</accession>
<dbReference type="SUPFAM" id="SSF53335">
    <property type="entry name" value="S-adenosyl-L-methionine-dependent methyltransferases"/>
    <property type="match status" value="1"/>
</dbReference>
<organism evidence="2 3">
    <name type="scientific">Thiomonas bhubaneswarensis</name>
    <dbReference type="NCBI Taxonomy" id="339866"/>
    <lineage>
        <taxon>Bacteria</taxon>
        <taxon>Pseudomonadati</taxon>
        <taxon>Pseudomonadota</taxon>
        <taxon>Betaproteobacteria</taxon>
        <taxon>Burkholderiales</taxon>
        <taxon>Thiomonas</taxon>
    </lineage>
</organism>
<dbReference type="SUPFAM" id="SSF53756">
    <property type="entry name" value="UDP-Glycosyltransferase/glycogen phosphorylase"/>
    <property type="match status" value="1"/>
</dbReference>
<keyword evidence="2" id="KW-0489">Methyltransferase</keyword>